<dbReference type="AlphaFoldDB" id="A0AAU9EB49"/>
<dbReference type="RefSeq" id="WP_338534810.1">
    <property type="nucleotide sequence ID" value="NZ_AP028654.1"/>
</dbReference>
<evidence type="ECO:0000256" key="1">
    <source>
        <dbReference type="SAM" id="Phobius"/>
    </source>
</evidence>
<sequence length="133" mass="15802">MKDLSKFEYKVLKTIGETINDTMKIDDFSFLNETDEILKIRELVYYIDILIAKGYIYSNDDYYEYNENDKVNFKYVNSATKINFTKLTLTDLSKKLFEHSLKKDSLTENIWFVVFSYIITFLLGMVAMYIIKS</sequence>
<feature type="transmembrane region" description="Helical" evidence="1">
    <location>
        <begin position="110"/>
        <end position="131"/>
    </location>
</feature>
<reference evidence="2 3" key="1">
    <citation type="submission" date="2023-08" db="EMBL/GenBank/DDBJ databases">
        <title>Helicovermis profunda gen. nov., sp. nov., a novel mesophilic, fermentative bacterium within the Bacillota from a deep-sea hydrothermal vent chimney.</title>
        <authorList>
            <person name="Miyazaki U."/>
            <person name="Mizutani D."/>
            <person name="Hashimoto Y."/>
            <person name="Tame A."/>
            <person name="Sawayama S."/>
            <person name="Miyazaki J."/>
            <person name="Takai K."/>
            <person name="Nakagawa S."/>
        </authorList>
    </citation>
    <scope>NUCLEOTIDE SEQUENCE [LARGE SCALE GENOMIC DNA]</scope>
    <source>
        <strain evidence="2 3">S502</strain>
    </source>
</reference>
<keyword evidence="1" id="KW-0472">Membrane</keyword>
<dbReference type="KEGG" id="hprf:HLPR_14730"/>
<organism evidence="2 3">
    <name type="scientific">Helicovermis profundi</name>
    <dbReference type="NCBI Taxonomy" id="3065157"/>
    <lineage>
        <taxon>Bacteria</taxon>
        <taxon>Bacillati</taxon>
        <taxon>Bacillota</taxon>
        <taxon>Clostridia</taxon>
        <taxon>Helicovermis</taxon>
    </lineage>
</organism>
<keyword evidence="1" id="KW-1133">Transmembrane helix</keyword>
<evidence type="ECO:0000313" key="3">
    <source>
        <dbReference type="Proteomes" id="UP001321786"/>
    </source>
</evidence>
<keyword evidence="3" id="KW-1185">Reference proteome</keyword>
<evidence type="ECO:0008006" key="4">
    <source>
        <dbReference type="Google" id="ProtNLM"/>
    </source>
</evidence>
<keyword evidence="1" id="KW-0812">Transmembrane</keyword>
<name>A0AAU9EB49_9FIRM</name>
<proteinExistence type="predicted"/>
<gene>
    <name evidence="2" type="ORF">HLPR_14730</name>
</gene>
<protein>
    <recommendedName>
        <fullName evidence="4">DUF2513 domain-containing protein</fullName>
    </recommendedName>
</protein>
<evidence type="ECO:0000313" key="2">
    <source>
        <dbReference type="EMBL" id="BEP29142.1"/>
    </source>
</evidence>
<dbReference type="Proteomes" id="UP001321786">
    <property type="component" value="Chromosome"/>
</dbReference>
<accession>A0AAU9EB49</accession>
<dbReference type="EMBL" id="AP028654">
    <property type="protein sequence ID" value="BEP29142.1"/>
    <property type="molecule type" value="Genomic_DNA"/>
</dbReference>